<name>A0A922E8K0_CARIL</name>
<organism evidence="1 2">
    <name type="scientific">Carya illinoinensis</name>
    <name type="common">Pecan</name>
    <dbReference type="NCBI Taxonomy" id="32201"/>
    <lineage>
        <taxon>Eukaryota</taxon>
        <taxon>Viridiplantae</taxon>
        <taxon>Streptophyta</taxon>
        <taxon>Embryophyta</taxon>
        <taxon>Tracheophyta</taxon>
        <taxon>Spermatophyta</taxon>
        <taxon>Magnoliopsida</taxon>
        <taxon>eudicotyledons</taxon>
        <taxon>Gunneridae</taxon>
        <taxon>Pentapetalae</taxon>
        <taxon>rosids</taxon>
        <taxon>fabids</taxon>
        <taxon>Fagales</taxon>
        <taxon>Juglandaceae</taxon>
        <taxon>Carya</taxon>
    </lineage>
</organism>
<sequence>MLTDIQKDETNRKSLCPSLSLSRSQSLLYDATPLPTSPPLQIPLSLSLSLDSNILTDHLLFIVQFIEWWKCFRIQGTYFRLGLLSALDDREIVSVTCGADHTITYSLSRLEDH</sequence>
<gene>
    <name evidence="1" type="ORF">I3842_08G026400</name>
</gene>
<reference evidence="1" key="1">
    <citation type="submission" date="2021-01" db="EMBL/GenBank/DDBJ databases">
        <authorList>
            <person name="Lovell J.T."/>
            <person name="Bentley N."/>
            <person name="Bhattarai G."/>
            <person name="Jenkins J.W."/>
            <person name="Sreedasyam A."/>
            <person name="Alarcon Y."/>
            <person name="Bock C."/>
            <person name="Boston L."/>
            <person name="Carlson J."/>
            <person name="Cervantes K."/>
            <person name="Clermont K."/>
            <person name="Krom N."/>
            <person name="Kubenka K."/>
            <person name="Mamidi S."/>
            <person name="Mattison C."/>
            <person name="Monteros M."/>
            <person name="Pisani C."/>
            <person name="Plott C."/>
            <person name="Rajasekar S."/>
            <person name="Rhein H.S."/>
            <person name="Rohla C."/>
            <person name="Song M."/>
            <person name="Hilaire R.S."/>
            <person name="Shu S."/>
            <person name="Wells L."/>
            <person name="Wang X."/>
            <person name="Webber J."/>
            <person name="Heerema R.J."/>
            <person name="Klein P."/>
            <person name="Conner P."/>
            <person name="Grauke L."/>
            <person name="Grimwood J."/>
            <person name="Schmutz J."/>
            <person name="Randall J.J."/>
        </authorList>
    </citation>
    <scope>NUCLEOTIDE SEQUENCE</scope>
    <source>
        <tissue evidence="1">Leaf</tissue>
    </source>
</reference>
<evidence type="ECO:0000313" key="1">
    <source>
        <dbReference type="EMBL" id="KAG6698579.1"/>
    </source>
</evidence>
<comment type="caution">
    <text evidence="1">The sequence shown here is derived from an EMBL/GenBank/DDBJ whole genome shotgun (WGS) entry which is preliminary data.</text>
</comment>
<dbReference type="Proteomes" id="UP000811246">
    <property type="component" value="Chromosome 8"/>
</dbReference>
<evidence type="ECO:0000313" key="2">
    <source>
        <dbReference type="Proteomes" id="UP000811246"/>
    </source>
</evidence>
<dbReference type="AlphaFoldDB" id="A0A922E8K0"/>
<dbReference type="EMBL" id="CM031832">
    <property type="protein sequence ID" value="KAG6698579.1"/>
    <property type="molecule type" value="Genomic_DNA"/>
</dbReference>
<proteinExistence type="predicted"/>
<protein>
    <submittedName>
        <fullName evidence="1">Uncharacterized protein</fullName>
    </submittedName>
</protein>
<accession>A0A922E8K0</accession>